<gene>
    <name evidence="1" type="ORF">BDV96DRAFT_605811</name>
</gene>
<organism evidence="1 2">
    <name type="scientific">Lophiotrema nucula</name>
    <dbReference type="NCBI Taxonomy" id="690887"/>
    <lineage>
        <taxon>Eukaryota</taxon>
        <taxon>Fungi</taxon>
        <taxon>Dikarya</taxon>
        <taxon>Ascomycota</taxon>
        <taxon>Pezizomycotina</taxon>
        <taxon>Dothideomycetes</taxon>
        <taxon>Pleosporomycetidae</taxon>
        <taxon>Pleosporales</taxon>
        <taxon>Lophiotremataceae</taxon>
        <taxon>Lophiotrema</taxon>
    </lineage>
</organism>
<dbReference type="AlphaFoldDB" id="A0A6A5YM12"/>
<name>A0A6A5YM12_9PLEO</name>
<evidence type="ECO:0000313" key="2">
    <source>
        <dbReference type="Proteomes" id="UP000799770"/>
    </source>
</evidence>
<protein>
    <submittedName>
        <fullName evidence="1">Uncharacterized protein</fullName>
    </submittedName>
</protein>
<dbReference type="EMBL" id="ML977349">
    <property type="protein sequence ID" value="KAF2108122.1"/>
    <property type="molecule type" value="Genomic_DNA"/>
</dbReference>
<dbReference type="Proteomes" id="UP000799770">
    <property type="component" value="Unassembled WGS sequence"/>
</dbReference>
<keyword evidence="2" id="KW-1185">Reference proteome</keyword>
<reference evidence="1" key="1">
    <citation type="journal article" date="2020" name="Stud. Mycol.">
        <title>101 Dothideomycetes genomes: a test case for predicting lifestyles and emergence of pathogens.</title>
        <authorList>
            <person name="Haridas S."/>
            <person name="Albert R."/>
            <person name="Binder M."/>
            <person name="Bloem J."/>
            <person name="Labutti K."/>
            <person name="Salamov A."/>
            <person name="Andreopoulos B."/>
            <person name="Baker S."/>
            <person name="Barry K."/>
            <person name="Bills G."/>
            <person name="Bluhm B."/>
            <person name="Cannon C."/>
            <person name="Castanera R."/>
            <person name="Culley D."/>
            <person name="Daum C."/>
            <person name="Ezra D."/>
            <person name="Gonzalez J."/>
            <person name="Henrissat B."/>
            <person name="Kuo A."/>
            <person name="Liang C."/>
            <person name="Lipzen A."/>
            <person name="Lutzoni F."/>
            <person name="Magnuson J."/>
            <person name="Mondo S."/>
            <person name="Nolan M."/>
            <person name="Ohm R."/>
            <person name="Pangilinan J."/>
            <person name="Park H.-J."/>
            <person name="Ramirez L."/>
            <person name="Alfaro M."/>
            <person name="Sun H."/>
            <person name="Tritt A."/>
            <person name="Yoshinaga Y."/>
            <person name="Zwiers L.-H."/>
            <person name="Turgeon B."/>
            <person name="Goodwin S."/>
            <person name="Spatafora J."/>
            <person name="Crous P."/>
            <person name="Grigoriev I."/>
        </authorList>
    </citation>
    <scope>NUCLEOTIDE SEQUENCE</scope>
    <source>
        <strain evidence="1">CBS 627.86</strain>
    </source>
</reference>
<proteinExistence type="predicted"/>
<accession>A0A6A5YM12</accession>
<dbReference type="OrthoDB" id="3684889at2759"/>
<evidence type="ECO:0000313" key="1">
    <source>
        <dbReference type="EMBL" id="KAF2108122.1"/>
    </source>
</evidence>
<sequence length="196" mass="22543">MSWNGRLKAREQSRQSLNSWVAPPAPNLPLYSGGDDVAQECHKNLTKLADEHVQVAKHINTLELRRLDIEEKLDPINRLLPVTPAKFAHICRPQAAELQEPHDQLQQQIFSEQKKLRRFERYNTLILEDKLKASCQALCVGLTTKLPRELRDCVYELLVGNQHVTISQVARPGFLRDHVWNHAFVGRPFVKELTES</sequence>